<feature type="region of interest" description="Disordered" evidence="1">
    <location>
        <begin position="323"/>
        <end position="353"/>
    </location>
</feature>
<keyword evidence="4" id="KW-1185">Reference proteome</keyword>
<feature type="compositionally biased region" description="Basic residues" evidence="1">
    <location>
        <begin position="94"/>
        <end position="103"/>
    </location>
</feature>
<evidence type="ECO:0000256" key="1">
    <source>
        <dbReference type="SAM" id="MobiDB-lite"/>
    </source>
</evidence>
<feature type="domain" description="FCP1 homology" evidence="2">
    <location>
        <begin position="397"/>
        <end position="578"/>
    </location>
</feature>
<dbReference type="Proteomes" id="UP000823388">
    <property type="component" value="Chromosome 2K"/>
</dbReference>
<comment type="caution">
    <text evidence="3">The sequence shown here is derived from an EMBL/GenBank/DDBJ whole genome shotgun (WGS) entry which is preliminary data.</text>
</comment>
<sequence length="631" mass="70072">MSNLDSTAAPAGRGTAERDFTPASVPALNGTPKCMNRRKRRNKMREKQDSPPGLDSTVAAEAEEQGEAKGRRMEEREAPDAAASGMSLNGTPKCKNKSKKKKNKMQEQQESPPDLDSSAAAEAEEQREAKGRGMEGREDSDAAASALNGTPKCKKRMKRNNKMQDKQVFPPHLDSTVAAEAEEQGGPKGRGMEEIEATTVAASALGGTPKCDQEEAKVKDSVMLKEEANNTVVSASEGTPKRRRRRKRNKMQELLESRHPQASLGIVGVDKIMSNNENGRADGVEASGHADVNMDLINGEDPSCAQSNANDVDVLVENCSNNLQENSAGGKRQKRKRKWGSSSRWPGLSSENDGMVAKDSLDSSAHHDVSCVYASCSVEPHKDNIKNIYSPRGSLVRFHRKKLLILDLNGLLADINQDYRNAHKADAKVKDKLVFTRPYYDDFLRFCFQNFELGIWSSRKRENVNRVINILMRKLKHHLLFCWDMSYCTVTGCNVIGTKGKPLVLKELKKLWNNEDPDLPWEQGEFSPSNTLLVDDSPYKALCNPPNTGIFPHPYSYRNQSDDSLGPGGDLRMYLERVAAADNVQSFVRDNPFGQNSITDSDPNWNFYVQIVDKVEQANRIVDKVEKANTE</sequence>
<feature type="compositionally biased region" description="Basic residues" evidence="1">
    <location>
        <begin position="152"/>
        <end position="161"/>
    </location>
</feature>
<protein>
    <recommendedName>
        <fullName evidence="2">FCP1 homology domain-containing protein</fullName>
    </recommendedName>
</protein>
<evidence type="ECO:0000259" key="2">
    <source>
        <dbReference type="PROSITE" id="PS50969"/>
    </source>
</evidence>
<dbReference type="Gene3D" id="3.40.50.1000">
    <property type="entry name" value="HAD superfamily/HAD-like"/>
    <property type="match status" value="1"/>
</dbReference>
<dbReference type="AlphaFoldDB" id="A0A8T0W1B9"/>
<dbReference type="Pfam" id="PF03031">
    <property type="entry name" value="NIF"/>
    <property type="match status" value="1"/>
</dbReference>
<dbReference type="SUPFAM" id="SSF56784">
    <property type="entry name" value="HAD-like"/>
    <property type="match status" value="1"/>
</dbReference>
<dbReference type="FunFam" id="3.40.50.1000:FF:000257">
    <property type="entry name" value="Haloacid dehalogenase-like hydrolase (HAD) superfamily protein"/>
    <property type="match status" value="1"/>
</dbReference>
<dbReference type="EMBL" id="CM029039">
    <property type="protein sequence ID" value="KAG2642142.1"/>
    <property type="molecule type" value="Genomic_DNA"/>
</dbReference>
<accession>A0A8T0W1B9</accession>
<dbReference type="SMART" id="SM00577">
    <property type="entry name" value="CPDc"/>
    <property type="match status" value="1"/>
</dbReference>
<dbReference type="InterPro" id="IPR023214">
    <property type="entry name" value="HAD_sf"/>
</dbReference>
<gene>
    <name evidence="3" type="ORF">PVAP13_2KG262558</name>
</gene>
<organism evidence="3 4">
    <name type="scientific">Panicum virgatum</name>
    <name type="common">Blackwell switchgrass</name>
    <dbReference type="NCBI Taxonomy" id="38727"/>
    <lineage>
        <taxon>Eukaryota</taxon>
        <taxon>Viridiplantae</taxon>
        <taxon>Streptophyta</taxon>
        <taxon>Embryophyta</taxon>
        <taxon>Tracheophyta</taxon>
        <taxon>Spermatophyta</taxon>
        <taxon>Magnoliopsida</taxon>
        <taxon>Liliopsida</taxon>
        <taxon>Poales</taxon>
        <taxon>Poaceae</taxon>
        <taxon>PACMAD clade</taxon>
        <taxon>Panicoideae</taxon>
        <taxon>Panicodae</taxon>
        <taxon>Paniceae</taxon>
        <taxon>Panicinae</taxon>
        <taxon>Panicum</taxon>
        <taxon>Panicum sect. Hiantes</taxon>
    </lineage>
</organism>
<dbReference type="PANTHER" id="PTHR12210">
    <property type="entry name" value="DULLARD PROTEIN PHOSPHATASE"/>
    <property type="match status" value="1"/>
</dbReference>
<dbReference type="PROSITE" id="PS50969">
    <property type="entry name" value="FCP1"/>
    <property type="match status" value="1"/>
</dbReference>
<feature type="region of interest" description="Disordered" evidence="1">
    <location>
        <begin position="229"/>
        <end position="254"/>
    </location>
</feature>
<reference evidence="3" key="1">
    <citation type="submission" date="2020-05" db="EMBL/GenBank/DDBJ databases">
        <title>WGS assembly of Panicum virgatum.</title>
        <authorList>
            <person name="Lovell J.T."/>
            <person name="Jenkins J."/>
            <person name="Shu S."/>
            <person name="Juenger T.E."/>
            <person name="Schmutz J."/>
        </authorList>
    </citation>
    <scope>NUCLEOTIDE SEQUENCE</scope>
    <source>
        <strain evidence="3">AP13</strain>
    </source>
</reference>
<feature type="compositionally biased region" description="Basic residues" evidence="1">
    <location>
        <begin position="35"/>
        <end position="44"/>
    </location>
</feature>
<dbReference type="InterPro" id="IPR004274">
    <property type="entry name" value="FCP1_dom"/>
</dbReference>
<dbReference type="InterPro" id="IPR050365">
    <property type="entry name" value="TIM50"/>
</dbReference>
<feature type="compositionally biased region" description="Basic and acidic residues" evidence="1">
    <location>
        <begin position="124"/>
        <end position="140"/>
    </location>
</feature>
<feature type="region of interest" description="Disordered" evidence="1">
    <location>
        <begin position="1"/>
        <end position="191"/>
    </location>
</feature>
<name>A0A8T0W1B9_PANVG</name>
<evidence type="ECO:0000313" key="4">
    <source>
        <dbReference type="Proteomes" id="UP000823388"/>
    </source>
</evidence>
<dbReference type="InterPro" id="IPR036412">
    <property type="entry name" value="HAD-like_sf"/>
</dbReference>
<feature type="compositionally biased region" description="Basic and acidic residues" evidence="1">
    <location>
        <begin position="66"/>
        <end position="79"/>
    </location>
</feature>
<proteinExistence type="predicted"/>
<evidence type="ECO:0000313" key="3">
    <source>
        <dbReference type="EMBL" id="KAG2642142.1"/>
    </source>
</evidence>